<dbReference type="EMBL" id="CAMXCT010002291">
    <property type="protein sequence ID" value="CAI3997105.1"/>
    <property type="molecule type" value="Genomic_DNA"/>
</dbReference>
<gene>
    <name evidence="3" type="ORF">C1SCF055_LOCUS23520</name>
</gene>
<feature type="compositionally biased region" description="Basic and acidic residues" evidence="2">
    <location>
        <begin position="126"/>
        <end position="136"/>
    </location>
</feature>
<comment type="caution">
    <text evidence="3">The sequence shown here is derived from an EMBL/GenBank/DDBJ whole genome shotgun (WGS) entry which is preliminary data.</text>
</comment>
<evidence type="ECO:0000313" key="3">
    <source>
        <dbReference type="EMBL" id="CAI3997105.1"/>
    </source>
</evidence>
<keyword evidence="1" id="KW-0175">Coiled coil</keyword>
<name>A0A9P1CTC3_9DINO</name>
<feature type="coiled-coil region" evidence="1">
    <location>
        <begin position="595"/>
        <end position="622"/>
    </location>
</feature>
<dbReference type="AlphaFoldDB" id="A0A9P1CTC3"/>
<keyword evidence="5" id="KW-1185">Reference proteome</keyword>
<accession>A0A9P1CTC3</accession>
<reference evidence="4" key="2">
    <citation type="submission" date="2024-04" db="EMBL/GenBank/DDBJ databases">
        <authorList>
            <person name="Chen Y."/>
            <person name="Shah S."/>
            <person name="Dougan E. K."/>
            <person name="Thang M."/>
            <person name="Chan C."/>
        </authorList>
    </citation>
    <scope>NUCLEOTIDE SEQUENCE [LARGE SCALE GENOMIC DNA]</scope>
</reference>
<feature type="region of interest" description="Disordered" evidence="2">
    <location>
        <begin position="374"/>
        <end position="398"/>
    </location>
</feature>
<evidence type="ECO:0000256" key="2">
    <source>
        <dbReference type="SAM" id="MobiDB-lite"/>
    </source>
</evidence>
<sequence>AAKPAVFGEAAPSKQIAQKTAQSLGSSSWHTWAFTRARRGRQAVFREQFLARLGLNSGPAVFREQFLAHLGFTSGAGAAGRQSLGSSFWPTWASTRARRGRQAVFREQFLARLGFNSGPARPAGPGERERERESARKIQKGPKAVPKLTLAQRTLLPKQAQESEMAAVAMAALALVVANHGEEPEGAAAALQLSVTAPALQWPSREAALGHKAVLALVAATRWWSVGRCRVSFEGFPGDGEVPAPRGTGIDSLTAWFEVSPFLPPVLLNILFWTSAVAVWHRHHRPVVGTLEVHGHLAFPGGYSAVVLFELSVTRLPSDDGQSEGGSLPSTHSVFGTSEEQEVEVEAEVEDEAEEEFEEVEVYVASALRRPAARPLVRRTPPSGTEPATHDSSSRPVPSLEITKAAACNPICRRGPRGSLCAKSAAGWHADAASERSVPAVAVDVVLHRWGRYCRVPTALLGLMALFLMIHLFETDSVQLAQAIQSLIVTWLPPDGFGNWQRPGPSVSIIDMPRACKGLDSNPVVPCVFGKNGRPAAPKPGNERCSWCDLALLENVSKNPSGRSRLRQLFCNFTPEVAAKALLRVPEEVKHHFGTEEMEALRKTAEERAAAARARKEEEARKHVAALAKASPAFAARARSAGALPAESTEETWSSSCSLAARSENSLAMVHFVEITLLYSLEEFLGWVPARFLHQPHRSARTTETTLRLRQALQRLEGTRGPGTHALDYTTLTRRLWAQTIGFLRQFRTPAGVQARRPSALGGQPVQDVVVRYVGAQAWHQTRSRAIAPDELQGIFPHGGSTEHYAGSEHAGDASDTWNPPPVTGLAGCEVFAVECVLCGLEVSLRMTYRTVLPSDQA</sequence>
<feature type="region of interest" description="Disordered" evidence="2">
    <location>
        <begin position="319"/>
        <end position="339"/>
    </location>
</feature>
<organism evidence="3">
    <name type="scientific">Cladocopium goreaui</name>
    <dbReference type="NCBI Taxonomy" id="2562237"/>
    <lineage>
        <taxon>Eukaryota</taxon>
        <taxon>Sar</taxon>
        <taxon>Alveolata</taxon>
        <taxon>Dinophyceae</taxon>
        <taxon>Suessiales</taxon>
        <taxon>Symbiodiniaceae</taxon>
        <taxon>Cladocopium</taxon>
    </lineage>
</organism>
<dbReference type="EMBL" id="CAMXCT030002291">
    <property type="protein sequence ID" value="CAL4784417.1"/>
    <property type="molecule type" value="Genomic_DNA"/>
</dbReference>
<reference evidence="3" key="1">
    <citation type="submission" date="2022-10" db="EMBL/GenBank/DDBJ databases">
        <authorList>
            <person name="Chen Y."/>
            <person name="Dougan E. K."/>
            <person name="Chan C."/>
            <person name="Rhodes N."/>
            <person name="Thang M."/>
        </authorList>
    </citation>
    <scope>NUCLEOTIDE SEQUENCE</scope>
</reference>
<feature type="region of interest" description="Disordered" evidence="2">
    <location>
        <begin position="115"/>
        <end position="143"/>
    </location>
</feature>
<evidence type="ECO:0000313" key="4">
    <source>
        <dbReference type="EMBL" id="CAL1150480.1"/>
    </source>
</evidence>
<dbReference type="Proteomes" id="UP001152797">
    <property type="component" value="Unassembled WGS sequence"/>
</dbReference>
<feature type="compositionally biased region" description="Polar residues" evidence="2">
    <location>
        <begin position="328"/>
        <end position="338"/>
    </location>
</feature>
<protein>
    <submittedName>
        <fullName evidence="3">Uncharacterized protein</fullName>
    </submittedName>
</protein>
<evidence type="ECO:0000313" key="5">
    <source>
        <dbReference type="Proteomes" id="UP001152797"/>
    </source>
</evidence>
<feature type="non-terminal residue" evidence="3">
    <location>
        <position position="858"/>
    </location>
</feature>
<dbReference type="EMBL" id="CAMXCT020002291">
    <property type="protein sequence ID" value="CAL1150480.1"/>
    <property type="molecule type" value="Genomic_DNA"/>
</dbReference>
<evidence type="ECO:0000256" key="1">
    <source>
        <dbReference type="SAM" id="Coils"/>
    </source>
</evidence>
<proteinExistence type="predicted"/>